<comment type="caution">
    <text evidence="1">The sequence shown here is derived from an EMBL/GenBank/DDBJ whole genome shotgun (WGS) entry which is preliminary data.</text>
</comment>
<organism evidence="1 2">
    <name type="scientific">Paenibacillus rhizosphaerae</name>
    <dbReference type="NCBI Taxonomy" id="297318"/>
    <lineage>
        <taxon>Bacteria</taxon>
        <taxon>Bacillati</taxon>
        <taxon>Bacillota</taxon>
        <taxon>Bacilli</taxon>
        <taxon>Bacillales</taxon>
        <taxon>Paenibacillaceae</taxon>
        <taxon>Paenibacillus</taxon>
    </lineage>
</organism>
<dbReference type="AlphaFoldDB" id="A0A839TQ12"/>
<proteinExistence type="predicted"/>
<dbReference type="EMBL" id="JACHXJ010000001">
    <property type="protein sequence ID" value="MBB3126837.1"/>
    <property type="molecule type" value="Genomic_DNA"/>
</dbReference>
<evidence type="ECO:0000313" key="1">
    <source>
        <dbReference type="EMBL" id="MBB3126837.1"/>
    </source>
</evidence>
<dbReference type="Proteomes" id="UP000517523">
    <property type="component" value="Unassembled WGS sequence"/>
</dbReference>
<evidence type="ECO:0000313" key="2">
    <source>
        <dbReference type="Proteomes" id="UP000517523"/>
    </source>
</evidence>
<gene>
    <name evidence="1" type="ORF">FHS19_001491</name>
</gene>
<accession>A0A839TQ12</accession>
<name>A0A839TQ12_9BACL</name>
<reference evidence="1 2" key="1">
    <citation type="submission" date="2020-08" db="EMBL/GenBank/DDBJ databases">
        <title>Genomic Encyclopedia of Type Strains, Phase III (KMG-III): the genomes of soil and plant-associated and newly described type strains.</title>
        <authorList>
            <person name="Whitman W."/>
        </authorList>
    </citation>
    <scope>NUCLEOTIDE SEQUENCE [LARGE SCALE GENOMIC DNA]</scope>
    <source>
        <strain evidence="1 2">CECT 5831</strain>
    </source>
</reference>
<protein>
    <submittedName>
        <fullName evidence="1">Uncharacterized protein</fullName>
    </submittedName>
</protein>
<sequence length="33" mass="3745">MRSHPADCQQAAVSNGSLFTMKYFQFVLLIIDL</sequence>